<name>A0A165DIA0_EXIGL</name>
<feature type="region of interest" description="Disordered" evidence="1">
    <location>
        <begin position="1"/>
        <end position="20"/>
    </location>
</feature>
<feature type="region of interest" description="Disordered" evidence="1">
    <location>
        <begin position="73"/>
        <end position="109"/>
    </location>
</feature>
<organism evidence="2 3">
    <name type="scientific">Exidia glandulosa HHB12029</name>
    <dbReference type="NCBI Taxonomy" id="1314781"/>
    <lineage>
        <taxon>Eukaryota</taxon>
        <taxon>Fungi</taxon>
        <taxon>Dikarya</taxon>
        <taxon>Basidiomycota</taxon>
        <taxon>Agaricomycotina</taxon>
        <taxon>Agaricomycetes</taxon>
        <taxon>Auriculariales</taxon>
        <taxon>Exidiaceae</taxon>
        <taxon>Exidia</taxon>
    </lineage>
</organism>
<dbReference type="EMBL" id="KV426218">
    <property type="protein sequence ID" value="KZV84597.1"/>
    <property type="molecule type" value="Genomic_DNA"/>
</dbReference>
<protein>
    <submittedName>
        <fullName evidence="2">Uncharacterized protein</fullName>
    </submittedName>
</protein>
<dbReference type="AlphaFoldDB" id="A0A165DIA0"/>
<gene>
    <name evidence="2" type="ORF">EXIGLDRAFT_726999</name>
</gene>
<dbReference type="Proteomes" id="UP000077266">
    <property type="component" value="Unassembled WGS sequence"/>
</dbReference>
<sequence>MTLKNRPATLSSPTSLSAQTVGHDLAPKGMRTASSMVPGTVALSYSAFSSAVRNPGCGRLGALGPIHACSLSTWRTPNDRQHPTTIQRPTSHVDGDGDRLQEEDPRSPPLSCSAHLYIQWEAEVCAISCHVACRPTDPSQREHPGCSTLNARVYNAFIVLDPPPHAVLSL</sequence>
<evidence type="ECO:0000313" key="2">
    <source>
        <dbReference type="EMBL" id="KZV84597.1"/>
    </source>
</evidence>
<evidence type="ECO:0000256" key="1">
    <source>
        <dbReference type="SAM" id="MobiDB-lite"/>
    </source>
</evidence>
<proteinExistence type="predicted"/>
<dbReference type="InParanoid" id="A0A165DIA0"/>
<evidence type="ECO:0000313" key="3">
    <source>
        <dbReference type="Proteomes" id="UP000077266"/>
    </source>
</evidence>
<feature type="compositionally biased region" description="Polar residues" evidence="1">
    <location>
        <begin position="8"/>
        <end position="20"/>
    </location>
</feature>
<keyword evidence="3" id="KW-1185">Reference proteome</keyword>
<accession>A0A165DIA0</accession>
<feature type="non-terminal residue" evidence="2">
    <location>
        <position position="170"/>
    </location>
</feature>
<feature type="compositionally biased region" description="Basic and acidic residues" evidence="1">
    <location>
        <begin position="91"/>
        <end position="106"/>
    </location>
</feature>
<reference evidence="2 3" key="1">
    <citation type="journal article" date="2016" name="Mol. Biol. Evol.">
        <title>Comparative Genomics of Early-Diverging Mushroom-Forming Fungi Provides Insights into the Origins of Lignocellulose Decay Capabilities.</title>
        <authorList>
            <person name="Nagy L.G."/>
            <person name="Riley R."/>
            <person name="Tritt A."/>
            <person name="Adam C."/>
            <person name="Daum C."/>
            <person name="Floudas D."/>
            <person name="Sun H."/>
            <person name="Yadav J.S."/>
            <person name="Pangilinan J."/>
            <person name="Larsson K.H."/>
            <person name="Matsuura K."/>
            <person name="Barry K."/>
            <person name="Labutti K."/>
            <person name="Kuo R."/>
            <person name="Ohm R.A."/>
            <person name="Bhattacharya S.S."/>
            <person name="Shirouzu T."/>
            <person name="Yoshinaga Y."/>
            <person name="Martin F.M."/>
            <person name="Grigoriev I.V."/>
            <person name="Hibbett D.S."/>
        </authorList>
    </citation>
    <scope>NUCLEOTIDE SEQUENCE [LARGE SCALE GENOMIC DNA]</scope>
    <source>
        <strain evidence="2 3">HHB12029</strain>
    </source>
</reference>